<dbReference type="OrthoDB" id="4898680at2759"/>
<accession>A0A0U1LX25</accession>
<evidence type="ECO:0000256" key="2">
    <source>
        <dbReference type="ARBA" id="ARBA00023015"/>
    </source>
</evidence>
<protein>
    <submittedName>
        <fullName evidence="7">Peroxisome proliferation transcriptional regulator</fullName>
    </submittedName>
</protein>
<dbReference type="OMA" id="HYCAVEL"/>
<keyword evidence="3" id="KW-0238">DNA-binding</keyword>
<dbReference type="InterPro" id="IPR001138">
    <property type="entry name" value="Zn2Cys6_DnaBD"/>
</dbReference>
<dbReference type="GO" id="GO:0008270">
    <property type="term" value="F:zinc ion binding"/>
    <property type="evidence" value="ECO:0007669"/>
    <property type="project" value="InterPro"/>
</dbReference>
<dbReference type="GO" id="GO:0000981">
    <property type="term" value="F:DNA-binding transcription factor activity, RNA polymerase II-specific"/>
    <property type="evidence" value="ECO:0007669"/>
    <property type="project" value="InterPro"/>
</dbReference>
<keyword evidence="2" id="KW-0805">Transcription regulation</keyword>
<evidence type="ECO:0000313" key="8">
    <source>
        <dbReference type="Proteomes" id="UP000054383"/>
    </source>
</evidence>
<dbReference type="PANTHER" id="PTHR31001">
    <property type="entry name" value="UNCHARACTERIZED TRANSCRIPTIONAL REGULATORY PROTEIN"/>
    <property type="match status" value="1"/>
</dbReference>
<dbReference type="EMBL" id="CVMT01000003">
    <property type="protein sequence ID" value="CRG87130.1"/>
    <property type="molecule type" value="Genomic_DNA"/>
</dbReference>
<evidence type="ECO:0000313" key="7">
    <source>
        <dbReference type="EMBL" id="CRG87130.1"/>
    </source>
</evidence>
<keyword evidence="4" id="KW-0804">Transcription</keyword>
<keyword evidence="8" id="KW-1185">Reference proteome</keyword>
<evidence type="ECO:0000259" key="6">
    <source>
        <dbReference type="PROSITE" id="PS50048"/>
    </source>
</evidence>
<dbReference type="GO" id="GO:0003677">
    <property type="term" value="F:DNA binding"/>
    <property type="evidence" value="ECO:0007669"/>
    <property type="project" value="UniProtKB-KW"/>
</dbReference>
<dbReference type="InterPro" id="IPR050613">
    <property type="entry name" value="Sec_Metabolite_Reg"/>
</dbReference>
<feature type="domain" description="Zn(2)-C6 fungal-type" evidence="6">
    <location>
        <begin position="16"/>
        <end position="48"/>
    </location>
</feature>
<comment type="subcellular location">
    <subcellularLocation>
        <location evidence="1">Nucleus</location>
    </subcellularLocation>
</comment>
<dbReference type="GO" id="GO:0005634">
    <property type="term" value="C:nucleus"/>
    <property type="evidence" value="ECO:0007669"/>
    <property type="project" value="UniProtKB-SubCell"/>
</dbReference>
<dbReference type="PROSITE" id="PS00463">
    <property type="entry name" value="ZN2_CY6_FUNGAL_1"/>
    <property type="match status" value="1"/>
</dbReference>
<dbReference type="Pfam" id="PF00172">
    <property type="entry name" value="Zn_clus"/>
    <property type="match status" value="1"/>
</dbReference>
<gene>
    <name evidence="7" type="ORF">PISL3812_04145</name>
</gene>
<evidence type="ECO:0000256" key="5">
    <source>
        <dbReference type="ARBA" id="ARBA00023242"/>
    </source>
</evidence>
<dbReference type="CDD" id="cd12148">
    <property type="entry name" value="fungal_TF_MHR"/>
    <property type="match status" value="1"/>
</dbReference>
<name>A0A0U1LX25_TALIS</name>
<dbReference type="PANTHER" id="PTHR31001:SF61">
    <property type="entry name" value="ZN(II)2CYS6 TRANSCRIPTION FACTOR (EUROFUNG)"/>
    <property type="match status" value="1"/>
</dbReference>
<keyword evidence="5" id="KW-0539">Nucleus</keyword>
<reference evidence="7 8" key="1">
    <citation type="submission" date="2015-04" db="EMBL/GenBank/DDBJ databases">
        <authorList>
            <person name="Syromyatnikov M.Y."/>
            <person name="Popov V.N."/>
        </authorList>
    </citation>
    <scope>NUCLEOTIDE SEQUENCE [LARGE SCALE GENOMIC DNA]</scope>
    <source>
        <strain evidence="7">WF-38-12</strain>
    </source>
</reference>
<dbReference type="Gene3D" id="4.10.240.10">
    <property type="entry name" value="Zn(2)-C6 fungal-type DNA-binding domain"/>
    <property type="match status" value="1"/>
</dbReference>
<dbReference type="SMART" id="SM00066">
    <property type="entry name" value="GAL4"/>
    <property type="match status" value="1"/>
</dbReference>
<evidence type="ECO:0000256" key="3">
    <source>
        <dbReference type="ARBA" id="ARBA00023125"/>
    </source>
</evidence>
<dbReference type="InterPro" id="IPR036864">
    <property type="entry name" value="Zn2-C6_fun-type_DNA-bd_sf"/>
</dbReference>
<proteinExistence type="predicted"/>
<evidence type="ECO:0000256" key="1">
    <source>
        <dbReference type="ARBA" id="ARBA00004123"/>
    </source>
</evidence>
<dbReference type="SUPFAM" id="SSF57701">
    <property type="entry name" value="Zn2/Cys6 DNA-binding domain"/>
    <property type="match status" value="1"/>
</dbReference>
<sequence length="683" mass="75634">MQQSGPRTRRNGTLQSCEPCRKSKLKCDHVIPVCGRCMAKDIAHKCFYHPSPMTKKGIGSGIGIGIGSGSVPFAADSQQSSTPPPPYVSPAETTSWVPSGYLGTSNFFSILQDCGTEVPTAFETHNIAIPRNLQPDPVPVGAEVLRILYQFPVCDVLIARYQANVLVFAMPDTIVNAIIGSVRQTLEHFDELGGLLTPQLARFAHMIFQNSSRPMTVNRSMTVEQYCASFTGPNFRWEALGNYFAVAGMALVGTPDNDPVLLAANIHKETLLSLLIEASDICIKFCEHPSSVNELLVYLLNNDSKLKTHRYGDIDYLCWRQMGVIWATITTAGLHQESGPEEDCPFFLSQWRKMCFVANYNCDKNLATFMGRPPLIPRRYCNVVAPLDISEEVLVAGSEAVAQAAAQLDPLGWNPNSIHRISFLRLRYFVALLREEVLEIVLGCKQGGTMPIDAVGFENKVNHVLEKAKASWDATPSHLRFDHQDGGIAETAAHPWVSRYQLIMPYLEHLYSFFLLRRALLQQTGSGHAEFFDTAREVLSTVNYLSGNKELMVDRSRHYAWLMLSYGVASASVLALQLLHQNQGSTAYVLPGRTDLIRKLTVFTSSLSWVTRPDHGDYALCIEAEKRLTAMLDEILDPTPRPAEIAGLDGASSTNFGEVFAGYDFVGMPLPEDGFFAENTPWP</sequence>
<dbReference type="AlphaFoldDB" id="A0A0U1LX25"/>
<dbReference type="PROSITE" id="PS50048">
    <property type="entry name" value="ZN2_CY6_FUNGAL_2"/>
    <property type="match status" value="1"/>
</dbReference>
<organism evidence="7 8">
    <name type="scientific">Talaromyces islandicus</name>
    <name type="common">Penicillium islandicum</name>
    <dbReference type="NCBI Taxonomy" id="28573"/>
    <lineage>
        <taxon>Eukaryota</taxon>
        <taxon>Fungi</taxon>
        <taxon>Dikarya</taxon>
        <taxon>Ascomycota</taxon>
        <taxon>Pezizomycotina</taxon>
        <taxon>Eurotiomycetes</taxon>
        <taxon>Eurotiomycetidae</taxon>
        <taxon>Eurotiales</taxon>
        <taxon>Trichocomaceae</taxon>
        <taxon>Talaromyces</taxon>
        <taxon>Talaromyces sect. Islandici</taxon>
    </lineage>
</organism>
<evidence type="ECO:0000256" key="4">
    <source>
        <dbReference type="ARBA" id="ARBA00023163"/>
    </source>
</evidence>
<dbReference type="CDD" id="cd00067">
    <property type="entry name" value="GAL4"/>
    <property type="match status" value="1"/>
</dbReference>
<dbReference type="Proteomes" id="UP000054383">
    <property type="component" value="Unassembled WGS sequence"/>
</dbReference>